<protein>
    <recommendedName>
        <fullName evidence="3">Beta-hexosaminidase bacterial type N-terminal domain-containing protein</fullName>
    </recommendedName>
</protein>
<evidence type="ECO:0000313" key="4">
    <source>
        <dbReference type="EMBL" id="GAG05061.1"/>
    </source>
</evidence>
<dbReference type="PROSITE" id="PS51257">
    <property type="entry name" value="PROKAR_LIPOPROTEIN"/>
    <property type="match status" value="1"/>
</dbReference>
<keyword evidence="2" id="KW-0326">Glycosidase</keyword>
<accession>X0VX29</accession>
<name>X0VX29_9ZZZZ</name>
<feature type="non-terminal residue" evidence="4">
    <location>
        <position position="250"/>
    </location>
</feature>
<comment type="caution">
    <text evidence="4">The sequence shown here is derived from an EMBL/GenBank/DDBJ whole genome shotgun (WGS) entry which is preliminary data.</text>
</comment>
<keyword evidence="1" id="KW-0378">Hydrolase</keyword>
<dbReference type="Pfam" id="PF02838">
    <property type="entry name" value="Glyco_hydro_20b"/>
    <property type="match status" value="1"/>
</dbReference>
<reference evidence="4" key="1">
    <citation type="journal article" date="2014" name="Front. Microbiol.">
        <title>High frequency of phylogenetically diverse reductive dehalogenase-homologous genes in deep subseafloor sedimentary metagenomes.</title>
        <authorList>
            <person name="Kawai M."/>
            <person name="Futagami T."/>
            <person name="Toyoda A."/>
            <person name="Takaki Y."/>
            <person name="Nishi S."/>
            <person name="Hori S."/>
            <person name="Arai W."/>
            <person name="Tsubouchi T."/>
            <person name="Morono Y."/>
            <person name="Uchiyama I."/>
            <person name="Ito T."/>
            <person name="Fujiyama A."/>
            <person name="Inagaki F."/>
            <person name="Takami H."/>
        </authorList>
    </citation>
    <scope>NUCLEOTIDE SEQUENCE</scope>
    <source>
        <strain evidence="4">Expedition CK06-06</strain>
    </source>
</reference>
<dbReference type="SUPFAM" id="SSF55545">
    <property type="entry name" value="beta-N-acetylhexosaminidase-like domain"/>
    <property type="match status" value="1"/>
</dbReference>
<dbReference type="EMBL" id="BARS01020244">
    <property type="protein sequence ID" value="GAG05061.1"/>
    <property type="molecule type" value="Genomic_DNA"/>
</dbReference>
<dbReference type="Gene3D" id="3.30.379.10">
    <property type="entry name" value="Chitobiase/beta-hexosaminidase domain 2-like"/>
    <property type="match status" value="1"/>
</dbReference>
<evidence type="ECO:0000256" key="2">
    <source>
        <dbReference type="ARBA" id="ARBA00023295"/>
    </source>
</evidence>
<dbReference type="InterPro" id="IPR015882">
    <property type="entry name" value="HEX_bac_N"/>
</dbReference>
<sequence>MRMKAKFLTAFVTLTVLAGGASCEGVGMYKVVPRYMGDGLELIVTPTPQQAEYSDRLIRIQAPVLVVPKDYAHEDTIKDLTEALGPQKPKIVLYMPHVSQKEAVQAVDKVLAPDSRVREADPFFPDLRSVIVLGNPEVNTAAKEYLARAGLVLTDKDKAKMGEHASEGYVLFAGIDKKLGKPVIILAGNSWRGDLWAVQTLRQLLVRKGDALYVRGAKITDWPMMGFRTSKRPKPWEKLFKSYALKWGGS</sequence>
<gene>
    <name evidence="4" type="ORF">S01H1_32681</name>
</gene>
<organism evidence="4">
    <name type="scientific">marine sediment metagenome</name>
    <dbReference type="NCBI Taxonomy" id="412755"/>
    <lineage>
        <taxon>unclassified sequences</taxon>
        <taxon>metagenomes</taxon>
        <taxon>ecological metagenomes</taxon>
    </lineage>
</organism>
<dbReference type="AlphaFoldDB" id="X0VX29"/>
<evidence type="ECO:0000259" key="3">
    <source>
        <dbReference type="Pfam" id="PF02838"/>
    </source>
</evidence>
<dbReference type="InterPro" id="IPR029018">
    <property type="entry name" value="Hex-like_dom2"/>
</dbReference>
<evidence type="ECO:0000256" key="1">
    <source>
        <dbReference type="ARBA" id="ARBA00022801"/>
    </source>
</evidence>
<proteinExistence type="predicted"/>
<feature type="domain" description="Beta-hexosaminidase bacterial type N-terminal" evidence="3">
    <location>
        <begin position="43"/>
        <end position="222"/>
    </location>
</feature>
<dbReference type="GO" id="GO:0016798">
    <property type="term" value="F:hydrolase activity, acting on glycosyl bonds"/>
    <property type="evidence" value="ECO:0007669"/>
    <property type="project" value="UniProtKB-KW"/>
</dbReference>